<evidence type="ECO:0000313" key="4">
    <source>
        <dbReference type="EMBL" id="KAH0874622.1"/>
    </source>
</evidence>
<evidence type="ECO:0000259" key="3">
    <source>
        <dbReference type="Pfam" id="PF14392"/>
    </source>
</evidence>
<dbReference type="InterPro" id="IPR025836">
    <property type="entry name" value="Zn_knuckle_CX2CX4HX4C"/>
</dbReference>
<dbReference type="Proteomes" id="UP000824890">
    <property type="component" value="Unassembled WGS sequence"/>
</dbReference>
<evidence type="ECO:0000313" key="5">
    <source>
        <dbReference type="Proteomes" id="UP000824890"/>
    </source>
</evidence>
<dbReference type="PANTHER" id="PTHR31286">
    <property type="entry name" value="GLYCINE-RICH CELL WALL STRUCTURAL PROTEIN 1.8-LIKE"/>
    <property type="match status" value="1"/>
</dbReference>
<reference evidence="4 5" key="1">
    <citation type="submission" date="2021-05" db="EMBL/GenBank/DDBJ databases">
        <title>Genome Assembly of Synthetic Allotetraploid Brassica napus Reveals Homoeologous Exchanges between Subgenomes.</title>
        <authorList>
            <person name="Davis J.T."/>
        </authorList>
    </citation>
    <scope>NUCLEOTIDE SEQUENCE [LARGE SCALE GENOMIC DNA]</scope>
    <source>
        <strain evidence="5">cv. Da-Ae</strain>
        <tissue evidence="4">Seedling</tissue>
    </source>
</reference>
<evidence type="ECO:0000259" key="2">
    <source>
        <dbReference type="Pfam" id="PF14111"/>
    </source>
</evidence>
<sequence length="741" mass="83167">MGSYYRQRSSHMVDLKGKGILYEDDDTPIKLTDQDDTLIVNEFSLSLIGKILNPKKQNFEKLLQKMPSQWGMADRITANDLGNGKFLINFTSEEDLSFVLRQGPFHFNFCVFGLVRWEPIVHDDYPWIIPFKVQVIGIPLHLWTDKNLRNIGARLGHVHVDTLDVAEGRMLVDVDTRRPLKFSRKVETKDGDEVTIKIKYEMLFKHCSTCGMLTHEKDNCPSVSDMRSRLQPHTERPGIFTRMQLPQEQSQRHNSHNDHRANALSRYGQHMETSTRNSVSSGYGEDDRKYAQRKPYSGEIQGTHADRIVRRHSDLSRSNRYGGSRASKGPYDRHQKQNWQAKVESTKHTVPSVHSREIVPYEQTSPIRNNGLNGSNGQQGLRSGEVNTAKRRASIIVTPSRGDHDMDENVTKRAKGLTQSLSFTSLSDQEPVTTVGDNQIIAALNDMDIEDQQEDGVMEFEAPDEDFLGLDLKEMEDTAAQHVASMKTTCHDVKALKISKQGTKANVPLGFQSKKIEILHRGTPRKSSSSSQGVHKTRDASRWPTDFNGANGGGGGFLDVGPFGGLTPEKASLQKRFFSGGLFVSLWLRQGGREAGGGCSRFFEREVRHAFSERRRFYASGPWSHSLGMEVLGSPWFVKLGYSSSLVWCVLVNPFTTAAGCGFEYAVGLVLELCGWLTKGVLVFDFALVLYFVLAVANDSLAAPVSVHWFSVATGDGLRLWSTEITVRFAQFDILFRSPRA</sequence>
<comment type="caution">
    <text evidence="4">The sequence shown here is derived from an EMBL/GenBank/DDBJ whole genome shotgun (WGS) entry which is preliminary data.</text>
</comment>
<dbReference type="PANTHER" id="PTHR31286:SF162">
    <property type="entry name" value="DUF4283 DOMAIN-CONTAINING PROTEIN-RELATED"/>
    <property type="match status" value="1"/>
</dbReference>
<proteinExistence type="predicted"/>
<feature type="region of interest" description="Disordered" evidence="1">
    <location>
        <begin position="521"/>
        <end position="546"/>
    </location>
</feature>
<evidence type="ECO:0008006" key="6">
    <source>
        <dbReference type="Google" id="ProtNLM"/>
    </source>
</evidence>
<dbReference type="InterPro" id="IPR025558">
    <property type="entry name" value="DUF4283"/>
</dbReference>
<keyword evidence="5" id="KW-1185">Reference proteome</keyword>
<dbReference type="InterPro" id="IPR040256">
    <property type="entry name" value="At4g02000-like"/>
</dbReference>
<dbReference type="Pfam" id="PF14111">
    <property type="entry name" value="DUF4283"/>
    <property type="match status" value="1"/>
</dbReference>
<feature type="domain" description="DUF4283" evidence="2">
    <location>
        <begin position="41"/>
        <end position="119"/>
    </location>
</feature>
<organism evidence="4 5">
    <name type="scientific">Brassica napus</name>
    <name type="common">Rape</name>
    <dbReference type="NCBI Taxonomy" id="3708"/>
    <lineage>
        <taxon>Eukaryota</taxon>
        <taxon>Viridiplantae</taxon>
        <taxon>Streptophyta</taxon>
        <taxon>Embryophyta</taxon>
        <taxon>Tracheophyta</taxon>
        <taxon>Spermatophyta</taxon>
        <taxon>Magnoliopsida</taxon>
        <taxon>eudicotyledons</taxon>
        <taxon>Gunneridae</taxon>
        <taxon>Pentapetalae</taxon>
        <taxon>rosids</taxon>
        <taxon>malvids</taxon>
        <taxon>Brassicales</taxon>
        <taxon>Brassicaceae</taxon>
        <taxon>Brassiceae</taxon>
        <taxon>Brassica</taxon>
    </lineage>
</organism>
<accession>A0ABQ7Z347</accession>
<feature type="compositionally biased region" description="Polar residues" evidence="1">
    <location>
        <begin position="271"/>
        <end position="281"/>
    </location>
</feature>
<feature type="compositionally biased region" description="Polar residues" evidence="1">
    <location>
        <begin position="525"/>
        <end position="534"/>
    </location>
</feature>
<evidence type="ECO:0000256" key="1">
    <source>
        <dbReference type="SAM" id="MobiDB-lite"/>
    </source>
</evidence>
<dbReference type="EMBL" id="JAGKQM010000016">
    <property type="protein sequence ID" value="KAH0874622.1"/>
    <property type="molecule type" value="Genomic_DNA"/>
</dbReference>
<gene>
    <name evidence="4" type="ORF">HID58_071984</name>
</gene>
<name>A0ABQ7Z347_BRANA</name>
<protein>
    <recommendedName>
        <fullName evidence="6">DUF4283 domain-containing protein</fullName>
    </recommendedName>
</protein>
<feature type="region of interest" description="Disordered" evidence="1">
    <location>
        <begin position="266"/>
        <end position="334"/>
    </location>
</feature>
<feature type="compositionally biased region" description="Basic and acidic residues" evidence="1">
    <location>
        <begin position="304"/>
        <end position="317"/>
    </location>
</feature>
<feature type="domain" description="Zinc knuckle CX2CX4HX4C" evidence="3">
    <location>
        <begin position="174"/>
        <end position="221"/>
    </location>
</feature>
<dbReference type="Pfam" id="PF14392">
    <property type="entry name" value="zf-CCHC_4"/>
    <property type="match status" value="1"/>
</dbReference>